<accession>A0A1D1V719</accession>
<feature type="region of interest" description="Disordered" evidence="1">
    <location>
        <begin position="365"/>
        <end position="419"/>
    </location>
</feature>
<sequence>MPTSVSTDGVVPVGMEEPKAHIEHHLDTQIISVFSTFRLSDKKEFRANVESLIQLEETLGVFALLKGNTATIKFSCYTGSVRVQTNGIVKCEGQGSFEEAESVAKLVVGIFRRIGQEPAGLFDHRFTQIQATSALPFRVHLRNLQQEYPEEVSFDYSIQKGKADIRFDDLKAQISLGVSGKMNMFCSGDCNPVDYSMSKTLEAVSRVCRMANDCKLPDVERSVACSTGRSSGALQTAEELNQRSWGVNSVRRSERLQSVWNLPESYRVVEEETNRHDGSKSASRFDDPNVDFLADFMEKNGMDSDSHLAKCLEKATVVQKKLEARGKEPHIWDLFLDEVHAMSYIDCPYIELKIPQIVKKVPQKRKSEPVYPTYRSSGKKRKIEASKVSRGSGRPQPRPDQNSDDDQEAAEKPKKVVSKAEQEASEIIVASLAAEEGPGQKATKWFDWFLHFYNRPKGVSTVQLCRDFMKKS</sequence>
<name>A0A1D1V719_RAMVA</name>
<evidence type="ECO:0000313" key="2">
    <source>
        <dbReference type="EMBL" id="GAU97466.1"/>
    </source>
</evidence>
<gene>
    <name evidence="2" type="primary">RvY_08753-1</name>
    <name evidence="2" type="synonym">RvY_08753.1</name>
    <name evidence="2" type="ORF">RvY_08753</name>
</gene>
<dbReference type="OrthoDB" id="10648653at2759"/>
<comment type="caution">
    <text evidence="2">The sequence shown here is derived from an EMBL/GenBank/DDBJ whole genome shotgun (WGS) entry which is preliminary data.</text>
</comment>
<dbReference type="Proteomes" id="UP000186922">
    <property type="component" value="Unassembled WGS sequence"/>
</dbReference>
<dbReference type="EMBL" id="BDGG01000004">
    <property type="protein sequence ID" value="GAU97466.1"/>
    <property type="molecule type" value="Genomic_DNA"/>
</dbReference>
<feature type="compositionally biased region" description="Basic and acidic residues" evidence="1">
    <location>
        <begin position="409"/>
        <end position="419"/>
    </location>
</feature>
<evidence type="ECO:0000313" key="3">
    <source>
        <dbReference type="Proteomes" id="UP000186922"/>
    </source>
</evidence>
<evidence type="ECO:0000256" key="1">
    <source>
        <dbReference type="SAM" id="MobiDB-lite"/>
    </source>
</evidence>
<organism evidence="2 3">
    <name type="scientific">Ramazzottius varieornatus</name>
    <name type="common">Water bear</name>
    <name type="synonym">Tardigrade</name>
    <dbReference type="NCBI Taxonomy" id="947166"/>
    <lineage>
        <taxon>Eukaryota</taxon>
        <taxon>Metazoa</taxon>
        <taxon>Ecdysozoa</taxon>
        <taxon>Tardigrada</taxon>
        <taxon>Eutardigrada</taxon>
        <taxon>Parachela</taxon>
        <taxon>Hypsibioidea</taxon>
        <taxon>Ramazzottiidae</taxon>
        <taxon>Ramazzottius</taxon>
    </lineage>
</organism>
<reference evidence="2 3" key="1">
    <citation type="journal article" date="2016" name="Nat. Commun.">
        <title>Extremotolerant tardigrade genome and improved radiotolerance of human cultured cells by tardigrade-unique protein.</title>
        <authorList>
            <person name="Hashimoto T."/>
            <person name="Horikawa D.D."/>
            <person name="Saito Y."/>
            <person name="Kuwahara H."/>
            <person name="Kozuka-Hata H."/>
            <person name="Shin-I T."/>
            <person name="Minakuchi Y."/>
            <person name="Ohishi K."/>
            <person name="Motoyama A."/>
            <person name="Aizu T."/>
            <person name="Enomoto A."/>
            <person name="Kondo K."/>
            <person name="Tanaka S."/>
            <person name="Hara Y."/>
            <person name="Koshikawa S."/>
            <person name="Sagara H."/>
            <person name="Miura T."/>
            <person name="Yokobori S."/>
            <person name="Miyagawa K."/>
            <person name="Suzuki Y."/>
            <person name="Kubo T."/>
            <person name="Oyama M."/>
            <person name="Kohara Y."/>
            <person name="Fujiyama A."/>
            <person name="Arakawa K."/>
            <person name="Katayama T."/>
            <person name="Toyoda A."/>
            <person name="Kunieda T."/>
        </authorList>
    </citation>
    <scope>NUCLEOTIDE SEQUENCE [LARGE SCALE GENOMIC DNA]</scope>
    <source>
        <strain evidence="2 3">YOKOZUNA-1</strain>
    </source>
</reference>
<protein>
    <submittedName>
        <fullName evidence="2">Uncharacterized protein</fullName>
    </submittedName>
</protein>
<dbReference type="AlphaFoldDB" id="A0A1D1V719"/>
<keyword evidence="3" id="KW-1185">Reference proteome</keyword>
<proteinExistence type="predicted"/>